<keyword evidence="2" id="KW-0560">Oxidoreductase</keyword>
<dbReference type="AlphaFoldDB" id="A0A846H5P5"/>
<dbReference type="Gene3D" id="3.90.25.10">
    <property type="entry name" value="UDP-galactose 4-epimerase, domain 1"/>
    <property type="match status" value="1"/>
</dbReference>
<reference evidence="5 6" key="1">
    <citation type="journal article" date="2015" name="Genome Announc.">
        <title>Draft Genome Sequence of Cyanobacterium Hassallia byssoidea Strain VB512170, Isolated from Monuments in India.</title>
        <authorList>
            <person name="Singh D."/>
            <person name="Chandrababunaidu M.M."/>
            <person name="Panda A."/>
            <person name="Sen D."/>
            <person name="Bhattacharyya S."/>
            <person name="Adhikary S.P."/>
            <person name="Tripathy S."/>
        </authorList>
    </citation>
    <scope>NUCLEOTIDE SEQUENCE [LARGE SCALE GENOMIC DNA]</scope>
    <source>
        <strain evidence="5 6">VB512170</strain>
    </source>
</reference>
<dbReference type="SUPFAM" id="SSF51735">
    <property type="entry name" value="NAD(P)-binding Rossmann-fold domains"/>
    <property type="match status" value="1"/>
</dbReference>
<feature type="domain" description="NmrA-like" evidence="4">
    <location>
        <begin position="4"/>
        <end position="293"/>
    </location>
</feature>
<comment type="caution">
    <text evidence="5">The sequence shown here is derived from an EMBL/GenBank/DDBJ whole genome shotgun (WGS) entry which is preliminary data.</text>
</comment>
<evidence type="ECO:0000256" key="3">
    <source>
        <dbReference type="SAM" id="Phobius"/>
    </source>
</evidence>
<keyword evidence="1" id="KW-0521">NADP</keyword>
<proteinExistence type="predicted"/>
<keyword evidence="6" id="KW-1185">Reference proteome</keyword>
<gene>
    <name evidence="5" type="ORF">PI95_004805</name>
</gene>
<evidence type="ECO:0000313" key="5">
    <source>
        <dbReference type="EMBL" id="NEU71911.1"/>
    </source>
</evidence>
<evidence type="ECO:0000256" key="2">
    <source>
        <dbReference type="ARBA" id="ARBA00023002"/>
    </source>
</evidence>
<dbReference type="RefSeq" id="WP_039743721.1">
    <property type="nucleotide sequence ID" value="NZ_JTCM02000006.1"/>
</dbReference>
<evidence type="ECO:0000313" key="6">
    <source>
        <dbReference type="Proteomes" id="UP000031549"/>
    </source>
</evidence>
<dbReference type="PANTHER" id="PTHR47706">
    <property type="entry name" value="NMRA-LIKE FAMILY PROTEIN"/>
    <property type="match status" value="1"/>
</dbReference>
<dbReference type="PANTHER" id="PTHR47706:SF9">
    <property type="entry name" value="NMRA-LIKE DOMAIN-CONTAINING PROTEIN-RELATED"/>
    <property type="match status" value="1"/>
</dbReference>
<name>A0A846H5P5_9CYAN</name>
<dbReference type="Proteomes" id="UP000031549">
    <property type="component" value="Unassembled WGS sequence"/>
</dbReference>
<keyword evidence="3" id="KW-1133">Transmembrane helix</keyword>
<dbReference type="Gene3D" id="3.40.50.720">
    <property type="entry name" value="NAD(P)-binding Rossmann-like Domain"/>
    <property type="match status" value="1"/>
</dbReference>
<dbReference type="InterPro" id="IPR008030">
    <property type="entry name" value="NmrA-like"/>
</dbReference>
<dbReference type="InterPro" id="IPR051609">
    <property type="entry name" value="NmrA/Isoflavone_reductase-like"/>
</dbReference>
<dbReference type="EMBL" id="JTCM02000006">
    <property type="protein sequence ID" value="NEU71911.1"/>
    <property type="molecule type" value="Genomic_DNA"/>
</dbReference>
<accession>A0A846H5P5</accession>
<evidence type="ECO:0000259" key="4">
    <source>
        <dbReference type="Pfam" id="PF05368"/>
    </source>
</evidence>
<dbReference type="InterPro" id="IPR036291">
    <property type="entry name" value="NAD(P)-bd_dom_sf"/>
</dbReference>
<keyword evidence="3" id="KW-0472">Membrane</keyword>
<keyword evidence="3" id="KW-0812">Transmembrane</keyword>
<evidence type="ECO:0000256" key="1">
    <source>
        <dbReference type="ARBA" id="ARBA00022857"/>
    </source>
</evidence>
<feature type="transmembrane region" description="Helical" evidence="3">
    <location>
        <begin position="6"/>
        <end position="25"/>
    </location>
</feature>
<protein>
    <submittedName>
        <fullName evidence="5">NmrA family NAD(P)-binding protein</fullName>
    </submittedName>
</protein>
<dbReference type="GO" id="GO:0016491">
    <property type="term" value="F:oxidoreductase activity"/>
    <property type="evidence" value="ECO:0007669"/>
    <property type="project" value="UniProtKB-KW"/>
</dbReference>
<sequence>MNSKPTVLIAGITGILGSKIALTILEKGVMNVKGLIRSHNISDKKQQQLDDLKAKGVVFVEGDLFDQQSLTEACREVEIIVSAIKGSSSHETNLYREDIVLSGQLNLLEAAINNNVKKFVPSDYSVDYFKLDLGDNYNLDFRIKFAELLKQSGLEYTFILNGAFTEVQLSPFAKLFDFEVGTFSYWGDGEQPCDFTTYDDTAKYIAEAIADPQMVNSALKVAGDILTMKQLLATFEEVKGKKLVEKRLGSVDDLKAWIAKTKQKAFCPLEYIPEQYHYTMVSGKGKLDELDNARYPQIKPTTVKQFVSQGNF</sequence>
<dbReference type="Pfam" id="PF05368">
    <property type="entry name" value="NmrA"/>
    <property type="match status" value="1"/>
</dbReference>
<organism evidence="5 6">
    <name type="scientific">Hassallia byssoidea VB512170</name>
    <dbReference type="NCBI Taxonomy" id="1304833"/>
    <lineage>
        <taxon>Bacteria</taxon>
        <taxon>Bacillati</taxon>
        <taxon>Cyanobacteriota</taxon>
        <taxon>Cyanophyceae</taxon>
        <taxon>Nostocales</taxon>
        <taxon>Tolypothrichaceae</taxon>
        <taxon>Hassallia</taxon>
    </lineage>
</organism>